<protein>
    <recommendedName>
        <fullName evidence="1">AB hydrolase-1 domain-containing protein</fullName>
    </recommendedName>
</protein>
<evidence type="ECO:0000313" key="3">
    <source>
        <dbReference type="Proteomes" id="UP000215896"/>
    </source>
</evidence>
<dbReference type="SUPFAM" id="SSF53474">
    <property type="entry name" value="alpha/beta-Hydrolases"/>
    <property type="match status" value="1"/>
</dbReference>
<proteinExistence type="predicted"/>
<dbReference type="PANTHER" id="PTHR37017">
    <property type="entry name" value="AB HYDROLASE-1 DOMAIN-CONTAINING PROTEIN-RELATED"/>
    <property type="match status" value="1"/>
</dbReference>
<feature type="domain" description="AB hydrolase-1" evidence="1">
    <location>
        <begin position="7"/>
        <end position="229"/>
    </location>
</feature>
<evidence type="ECO:0000313" key="2">
    <source>
        <dbReference type="EMBL" id="OYO17601.1"/>
    </source>
</evidence>
<sequence length="239" mass="26122">MSPTFGFLHGSWHTGGCWEPTRQALERRGVPSVTVTMPIDDPTRGAADYAEQIVDQWRGIDDLVVVAHSAGGLTAPLLPALRPVRGIIFLAALLPEVGDSLAGQRATGHQVMTEQWLTEYLPQQVRLPDGRTEWPAELAREIFYHDVADPALVEAALAELRPQAMTPLTEVTPLVEWPSVPMDYLACADDRVVSADAGSALARQRLGIEPRRMPGGHSPFLARPDELVDRLLEVAEQQG</sequence>
<dbReference type="InterPro" id="IPR000073">
    <property type="entry name" value="AB_hydrolase_1"/>
</dbReference>
<dbReference type="Pfam" id="PF12697">
    <property type="entry name" value="Abhydrolase_6"/>
    <property type="match status" value="1"/>
</dbReference>
<comment type="caution">
    <text evidence="2">The sequence shown here is derived from an EMBL/GenBank/DDBJ whole genome shotgun (WGS) entry which is preliminary data.</text>
</comment>
<evidence type="ECO:0000259" key="1">
    <source>
        <dbReference type="Pfam" id="PF12697"/>
    </source>
</evidence>
<dbReference type="RefSeq" id="WP_094404424.1">
    <property type="nucleotide sequence ID" value="NZ_NMVO01000001.1"/>
</dbReference>
<dbReference type="EMBL" id="NMVO01000001">
    <property type="protein sequence ID" value="OYO17601.1"/>
    <property type="molecule type" value="Genomic_DNA"/>
</dbReference>
<dbReference type="AlphaFoldDB" id="A0A255GPU5"/>
<name>A0A255GPU5_9ACTN</name>
<dbReference type="Proteomes" id="UP000215896">
    <property type="component" value="Unassembled WGS sequence"/>
</dbReference>
<organism evidence="2 3">
    <name type="scientific">Enemella evansiae</name>
    <dbReference type="NCBI Taxonomy" id="2016499"/>
    <lineage>
        <taxon>Bacteria</taxon>
        <taxon>Bacillati</taxon>
        <taxon>Actinomycetota</taxon>
        <taxon>Actinomycetes</taxon>
        <taxon>Propionibacteriales</taxon>
        <taxon>Propionibacteriaceae</taxon>
        <taxon>Enemella</taxon>
    </lineage>
</organism>
<dbReference type="OrthoDB" id="64996at2"/>
<dbReference type="InterPro" id="IPR052897">
    <property type="entry name" value="Sec-Metab_Biosynth_Hydrolase"/>
</dbReference>
<reference evidence="2 3" key="1">
    <citation type="submission" date="2017-07" db="EMBL/GenBank/DDBJ databases">
        <title>Draft whole genome sequences of clinical Proprionibacteriaceae strains.</title>
        <authorList>
            <person name="Bernier A.-M."/>
            <person name="Bernard K."/>
            <person name="Domingo M.-C."/>
        </authorList>
    </citation>
    <scope>NUCLEOTIDE SEQUENCE [LARGE SCALE GENOMIC DNA]</scope>
    <source>
        <strain evidence="2 3">NML 030167</strain>
    </source>
</reference>
<dbReference type="GO" id="GO:0003824">
    <property type="term" value="F:catalytic activity"/>
    <property type="evidence" value="ECO:0007669"/>
    <property type="project" value="UniProtKB-ARBA"/>
</dbReference>
<dbReference type="Gene3D" id="3.40.50.1820">
    <property type="entry name" value="alpha/beta hydrolase"/>
    <property type="match status" value="1"/>
</dbReference>
<gene>
    <name evidence="2" type="ORF">CGZ94_01530</name>
</gene>
<dbReference type="InterPro" id="IPR029058">
    <property type="entry name" value="AB_hydrolase_fold"/>
</dbReference>
<keyword evidence="3" id="KW-1185">Reference proteome</keyword>
<accession>A0A255GPU5</accession>
<dbReference type="PANTHER" id="PTHR37017:SF11">
    <property type="entry name" value="ESTERASE_LIPASE_THIOESTERASE DOMAIN-CONTAINING PROTEIN"/>
    <property type="match status" value="1"/>
</dbReference>